<dbReference type="EMBL" id="KB201701">
    <property type="protein sequence ID" value="ESO95061.1"/>
    <property type="molecule type" value="Genomic_DNA"/>
</dbReference>
<dbReference type="InterPro" id="IPR038222">
    <property type="entry name" value="DHHA2_dom_sf"/>
</dbReference>
<dbReference type="Pfam" id="PF02833">
    <property type="entry name" value="DHHA2"/>
    <property type="match status" value="1"/>
</dbReference>
<comment type="cofactor">
    <cofactor evidence="1">
        <name>Mn(2+)</name>
        <dbReference type="ChEBI" id="CHEBI:29035"/>
    </cofactor>
</comment>
<evidence type="ECO:0000256" key="3">
    <source>
        <dbReference type="ARBA" id="ARBA00022723"/>
    </source>
</evidence>
<feature type="non-terminal residue" evidence="7">
    <location>
        <position position="346"/>
    </location>
</feature>
<dbReference type="GO" id="GO:0046872">
    <property type="term" value="F:metal ion binding"/>
    <property type="evidence" value="ECO:0007669"/>
    <property type="project" value="UniProtKB-KW"/>
</dbReference>
<dbReference type="InterPro" id="IPR004097">
    <property type="entry name" value="DHHA2"/>
</dbReference>
<comment type="similarity">
    <text evidence="2">Belongs to the PPase class C family. Prune subfamily.</text>
</comment>
<reference evidence="7 8" key="1">
    <citation type="journal article" date="2013" name="Nature">
        <title>Insights into bilaterian evolution from three spiralian genomes.</title>
        <authorList>
            <person name="Simakov O."/>
            <person name="Marletaz F."/>
            <person name="Cho S.J."/>
            <person name="Edsinger-Gonzales E."/>
            <person name="Havlak P."/>
            <person name="Hellsten U."/>
            <person name="Kuo D.H."/>
            <person name="Larsson T."/>
            <person name="Lv J."/>
            <person name="Arendt D."/>
            <person name="Savage R."/>
            <person name="Osoegawa K."/>
            <person name="de Jong P."/>
            <person name="Grimwood J."/>
            <person name="Chapman J.A."/>
            <person name="Shapiro H."/>
            <person name="Aerts A."/>
            <person name="Otillar R.P."/>
            <person name="Terry A.Y."/>
            <person name="Boore J.L."/>
            <person name="Grigoriev I.V."/>
            <person name="Lindberg D.R."/>
            <person name="Seaver E.C."/>
            <person name="Weisblat D.A."/>
            <person name="Putnam N.H."/>
            <person name="Rokhsar D.S."/>
        </authorList>
    </citation>
    <scope>NUCLEOTIDE SEQUENCE [LARGE SCALE GENOMIC DNA]</scope>
</reference>
<keyword evidence="5" id="KW-0464">Manganese</keyword>
<name>V4AN73_LOTGI</name>
<feature type="domain" description="DHHA2" evidence="6">
    <location>
        <begin position="206"/>
        <end position="345"/>
    </location>
</feature>
<evidence type="ECO:0000313" key="8">
    <source>
        <dbReference type="Proteomes" id="UP000030746"/>
    </source>
</evidence>
<dbReference type="PANTHER" id="PTHR12112">
    <property type="entry name" value="BNIP - RELATED"/>
    <property type="match status" value="1"/>
</dbReference>
<feature type="non-terminal residue" evidence="7">
    <location>
        <position position="1"/>
    </location>
</feature>
<evidence type="ECO:0000256" key="2">
    <source>
        <dbReference type="ARBA" id="ARBA00010331"/>
    </source>
</evidence>
<accession>V4AN73</accession>
<evidence type="ECO:0000256" key="1">
    <source>
        <dbReference type="ARBA" id="ARBA00001936"/>
    </source>
</evidence>
<dbReference type="GO" id="GO:0005737">
    <property type="term" value="C:cytoplasm"/>
    <property type="evidence" value="ECO:0007669"/>
    <property type="project" value="InterPro"/>
</dbReference>
<dbReference type="Pfam" id="PF01368">
    <property type="entry name" value="DHH"/>
    <property type="match status" value="1"/>
</dbReference>
<dbReference type="OrthoDB" id="19923at2759"/>
<dbReference type="GeneID" id="20252514"/>
<organism evidence="7 8">
    <name type="scientific">Lottia gigantea</name>
    <name type="common">Giant owl limpet</name>
    <dbReference type="NCBI Taxonomy" id="225164"/>
    <lineage>
        <taxon>Eukaryota</taxon>
        <taxon>Metazoa</taxon>
        <taxon>Spiralia</taxon>
        <taxon>Lophotrochozoa</taxon>
        <taxon>Mollusca</taxon>
        <taxon>Gastropoda</taxon>
        <taxon>Patellogastropoda</taxon>
        <taxon>Lottioidea</taxon>
        <taxon>Lottiidae</taxon>
        <taxon>Lottia</taxon>
    </lineage>
</organism>
<dbReference type="OMA" id="TMTIFFN"/>
<dbReference type="HOGENOM" id="CLU_019358_0_0_1"/>
<dbReference type="GO" id="GO:0004309">
    <property type="term" value="F:exopolyphosphatase activity"/>
    <property type="evidence" value="ECO:0007669"/>
    <property type="project" value="TreeGrafter"/>
</dbReference>
<gene>
    <name evidence="7" type="ORF">LOTGIDRAFT_81753</name>
</gene>
<keyword evidence="4" id="KW-0378">Hydrolase</keyword>
<keyword evidence="8" id="KW-1185">Reference proteome</keyword>
<dbReference type="SUPFAM" id="SSF64182">
    <property type="entry name" value="DHH phosphoesterases"/>
    <property type="match status" value="1"/>
</dbReference>
<sequence length="346" mass="38897">LEDYSKVHVVIGNESCDIDSAISSLVYAYYLYTIDEDESVLFLPLMQIPRSKFRLRLEAVHFLEKIGIEPDILSFYEDISLEELQTKGKLLLTLVDHHVLAPNLSDLESSVVKVIDHRPISKQWPTSVECIIEPVGSCCTLIAEEVVGNPDFPFDGIVNVLLYGTILIDTINMSPEAGKTTDKDTLMIHKLEDTLEEMGVDRDTLYEDLNDAKFDLSGLTTSEILEKDMKLIHGNNLIVAMCSVTMEMKELFTRSDLESELKKLSQEKNAEVVIIMTLSNQDGSPTRQLALYSENRIYKQQVCVVLSVILFPSLQLELIPAPTDNIQAYSQGNVQASRKKILPVIK</sequence>
<dbReference type="InterPro" id="IPR001667">
    <property type="entry name" value="DDH_dom"/>
</dbReference>
<evidence type="ECO:0000259" key="6">
    <source>
        <dbReference type="SMART" id="SM01131"/>
    </source>
</evidence>
<dbReference type="KEGG" id="lgi:LOTGIDRAFT_81753"/>
<evidence type="ECO:0000256" key="5">
    <source>
        <dbReference type="ARBA" id="ARBA00023211"/>
    </source>
</evidence>
<dbReference type="InterPro" id="IPR038763">
    <property type="entry name" value="DHH_sf"/>
</dbReference>
<dbReference type="PANTHER" id="PTHR12112:SF39">
    <property type="entry name" value="EG:152A3.5 PROTEIN (FBGN0003116_PN PROTEIN)"/>
    <property type="match status" value="1"/>
</dbReference>
<dbReference type="AlphaFoldDB" id="V4AN73"/>
<proteinExistence type="inferred from homology"/>
<dbReference type="CTD" id="20252514"/>
<dbReference type="Proteomes" id="UP000030746">
    <property type="component" value="Unassembled WGS sequence"/>
</dbReference>
<dbReference type="RefSeq" id="XP_009054151.1">
    <property type="nucleotide sequence ID" value="XM_009055903.1"/>
</dbReference>
<protein>
    <recommendedName>
        <fullName evidence="6">DHHA2 domain-containing protein</fullName>
    </recommendedName>
</protein>
<dbReference type="SMART" id="SM01131">
    <property type="entry name" value="DHHA2"/>
    <property type="match status" value="1"/>
</dbReference>
<evidence type="ECO:0000313" key="7">
    <source>
        <dbReference type="EMBL" id="ESO95061.1"/>
    </source>
</evidence>
<evidence type="ECO:0000256" key="4">
    <source>
        <dbReference type="ARBA" id="ARBA00022801"/>
    </source>
</evidence>
<dbReference type="STRING" id="225164.V4AN73"/>
<dbReference type="Gene3D" id="3.10.310.20">
    <property type="entry name" value="DHHA2 domain"/>
    <property type="match status" value="1"/>
</dbReference>
<keyword evidence="3" id="KW-0479">Metal-binding</keyword>
<dbReference type="Gene3D" id="3.90.1640.10">
    <property type="entry name" value="inorganic pyrophosphatase (n-terminal core)"/>
    <property type="match status" value="1"/>
</dbReference>